<evidence type="ECO:0000313" key="3">
    <source>
        <dbReference type="EMBL" id="TPX74041.1"/>
    </source>
</evidence>
<evidence type="ECO:0000313" key="4">
    <source>
        <dbReference type="Proteomes" id="UP000320333"/>
    </source>
</evidence>
<feature type="region of interest" description="Disordered" evidence="1">
    <location>
        <begin position="256"/>
        <end position="285"/>
    </location>
</feature>
<keyword evidence="4" id="KW-1185">Reference proteome</keyword>
<keyword evidence="2" id="KW-0812">Transmembrane</keyword>
<protein>
    <submittedName>
        <fullName evidence="3">Uncharacterized protein</fullName>
    </submittedName>
</protein>
<comment type="caution">
    <text evidence="3">The sequence shown here is derived from an EMBL/GenBank/DDBJ whole genome shotgun (WGS) entry which is preliminary data.</text>
</comment>
<accession>A0A507FCH7</accession>
<feature type="transmembrane region" description="Helical" evidence="2">
    <location>
        <begin position="114"/>
        <end position="135"/>
    </location>
</feature>
<name>A0A507FCH7_9FUNG</name>
<sequence length="285" mass="31919">MSVEEVQRQIAFNNAIYGNINAGWNTVKIVGMTIIPYCYAILPSSFLWNTLMVGAMIDYLHCIMVFTAFTIPMLWPDADVMRFWIVQCICSALVRIVEIVYNAKLLQALQRGNLPIWQYVWFIVGSIGILFGRLYDTVLKPMAPLGFFEVRLGMIIVSTFSIFSSIPVIIIMSLELYEVYKKHKEMGLGARSLIVLQSAALRLIFLNAIDVGLIFQFLLPQSAGMPYVRWLFDNWDNSRLAYFAVDALLSKLSGERAASNTKQKSSGAGPNTGAKLTASSLTSKQ</sequence>
<feature type="transmembrane region" description="Helical" evidence="2">
    <location>
        <begin position="55"/>
        <end position="75"/>
    </location>
</feature>
<feature type="compositionally biased region" description="Polar residues" evidence="1">
    <location>
        <begin position="258"/>
        <end position="269"/>
    </location>
</feature>
<feature type="transmembrane region" description="Helical" evidence="2">
    <location>
        <begin position="29"/>
        <end position="48"/>
    </location>
</feature>
<feature type="transmembrane region" description="Helical" evidence="2">
    <location>
        <begin position="155"/>
        <end position="178"/>
    </location>
</feature>
<dbReference type="EMBL" id="QEAP01000148">
    <property type="protein sequence ID" value="TPX74041.1"/>
    <property type="molecule type" value="Genomic_DNA"/>
</dbReference>
<keyword evidence="2" id="KW-0472">Membrane</keyword>
<evidence type="ECO:0000256" key="1">
    <source>
        <dbReference type="SAM" id="MobiDB-lite"/>
    </source>
</evidence>
<organism evidence="3 4">
    <name type="scientific">Chytriomyces confervae</name>
    <dbReference type="NCBI Taxonomy" id="246404"/>
    <lineage>
        <taxon>Eukaryota</taxon>
        <taxon>Fungi</taxon>
        <taxon>Fungi incertae sedis</taxon>
        <taxon>Chytridiomycota</taxon>
        <taxon>Chytridiomycota incertae sedis</taxon>
        <taxon>Chytridiomycetes</taxon>
        <taxon>Chytridiales</taxon>
        <taxon>Chytriomycetaceae</taxon>
        <taxon>Chytriomyces</taxon>
    </lineage>
</organism>
<keyword evidence="2" id="KW-1133">Transmembrane helix</keyword>
<gene>
    <name evidence="3" type="ORF">CcCBS67573_g04686</name>
</gene>
<evidence type="ECO:0000256" key="2">
    <source>
        <dbReference type="SAM" id="Phobius"/>
    </source>
</evidence>
<dbReference type="OrthoDB" id="2105630at2759"/>
<dbReference type="AlphaFoldDB" id="A0A507FCH7"/>
<reference evidence="3 4" key="1">
    <citation type="journal article" date="2019" name="Sci. Rep.">
        <title>Comparative genomics of chytrid fungi reveal insights into the obligate biotrophic and pathogenic lifestyle of Synchytrium endobioticum.</title>
        <authorList>
            <person name="van de Vossenberg B.T.L.H."/>
            <person name="Warris S."/>
            <person name="Nguyen H.D.T."/>
            <person name="van Gent-Pelzer M.P.E."/>
            <person name="Joly D.L."/>
            <person name="van de Geest H.C."/>
            <person name="Bonants P.J.M."/>
            <person name="Smith D.S."/>
            <person name="Levesque C.A."/>
            <person name="van der Lee T.A.J."/>
        </authorList>
    </citation>
    <scope>NUCLEOTIDE SEQUENCE [LARGE SCALE GENOMIC DNA]</scope>
    <source>
        <strain evidence="3 4">CBS 675.73</strain>
    </source>
</reference>
<feature type="transmembrane region" description="Helical" evidence="2">
    <location>
        <begin position="199"/>
        <end position="219"/>
    </location>
</feature>
<dbReference type="Proteomes" id="UP000320333">
    <property type="component" value="Unassembled WGS sequence"/>
</dbReference>
<proteinExistence type="predicted"/>